<feature type="transmembrane region" description="Helical" evidence="6">
    <location>
        <begin position="403"/>
        <end position="422"/>
    </location>
</feature>
<evidence type="ECO:0000256" key="4">
    <source>
        <dbReference type="ARBA" id="ARBA00022989"/>
    </source>
</evidence>
<evidence type="ECO:0000256" key="3">
    <source>
        <dbReference type="ARBA" id="ARBA00022692"/>
    </source>
</evidence>
<evidence type="ECO:0000256" key="6">
    <source>
        <dbReference type="SAM" id="Phobius"/>
    </source>
</evidence>
<feature type="transmembrane region" description="Helical" evidence="6">
    <location>
        <begin position="155"/>
        <end position="177"/>
    </location>
</feature>
<evidence type="ECO:0000259" key="7">
    <source>
        <dbReference type="PROSITE" id="PS50850"/>
    </source>
</evidence>
<keyword evidence="2" id="KW-0813">Transport</keyword>
<reference evidence="8 9" key="1">
    <citation type="submission" date="2020-09" db="EMBL/GenBank/DDBJ databases">
        <title>Diversity and distribution of actinomycetes associated with coral in the coast of Hainan.</title>
        <authorList>
            <person name="Li F."/>
        </authorList>
    </citation>
    <scope>NUCLEOTIDE SEQUENCE [LARGE SCALE GENOMIC DNA]</scope>
    <source>
        <strain evidence="8 9">HNM0947</strain>
    </source>
</reference>
<feature type="domain" description="Major facilitator superfamily (MFS) profile" evidence="7">
    <location>
        <begin position="31"/>
        <end position="451"/>
    </location>
</feature>
<keyword evidence="4 6" id="KW-1133">Transmembrane helix</keyword>
<keyword evidence="5 6" id="KW-0472">Membrane</keyword>
<name>A0ABR9P251_9ACTN</name>
<dbReference type="CDD" id="cd17316">
    <property type="entry name" value="MFS_SV2_like"/>
    <property type="match status" value="1"/>
</dbReference>
<dbReference type="EMBL" id="JADBGI010000003">
    <property type="protein sequence ID" value="MBE2997923.1"/>
    <property type="molecule type" value="Genomic_DNA"/>
</dbReference>
<dbReference type="Pfam" id="PF00083">
    <property type="entry name" value="Sugar_tr"/>
    <property type="match status" value="1"/>
</dbReference>
<evidence type="ECO:0000256" key="1">
    <source>
        <dbReference type="ARBA" id="ARBA00004651"/>
    </source>
</evidence>
<feature type="transmembrane region" description="Helical" evidence="6">
    <location>
        <begin position="362"/>
        <end position="383"/>
    </location>
</feature>
<gene>
    <name evidence="8" type="ORF">IDM40_04250</name>
</gene>
<feature type="transmembrane region" description="Helical" evidence="6">
    <location>
        <begin position="121"/>
        <end position="143"/>
    </location>
</feature>
<proteinExistence type="predicted"/>
<dbReference type="PRINTS" id="PR01036">
    <property type="entry name" value="TCRTETB"/>
</dbReference>
<keyword evidence="3 6" id="KW-0812">Transmembrane</keyword>
<dbReference type="InterPro" id="IPR005828">
    <property type="entry name" value="MFS_sugar_transport-like"/>
</dbReference>
<organism evidence="8 9">
    <name type="scientific">Nocardiopsis coralli</name>
    <dbReference type="NCBI Taxonomy" id="2772213"/>
    <lineage>
        <taxon>Bacteria</taxon>
        <taxon>Bacillati</taxon>
        <taxon>Actinomycetota</taxon>
        <taxon>Actinomycetes</taxon>
        <taxon>Streptosporangiales</taxon>
        <taxon>Nocardiopsidaceae</taxon>
        <taxon>Nocardiopsis</taxon>
    </lineage>
</organism>
<feature type="transmembrane region" description="Helical" evidence="6">
    <location>
        <begin position="69"/>
        <end position="88"/>
    </location>
</feature>
<evidence type="ECO:0000313" key="9">
    <source>
        <dbReference type="Proteomes" id="UP000806528"/>
    </source>
</evidence>
<dbReference type="PANTHER" id="PTHR23511">
    <property type="entry name" value="SYNAPTIC VESICLE GLYCOPROTEIN 2"/>
    <property type="match status" value="1"/>
</dbReference>
<protein>
    <submittedName>
        <fullName evidence="8">MFS transporter</fullName>
    </submittedName>
</protein>
<feature type="transmembrane region" description="Helical" evidence="6">
    <location>
        <begin position="428"/>
        <end position="447"/>
    </location>
</feature>
<comment type="caution">
    <text evidence="8">The sequence shown here is derived from an EMBL/GenBank/DDBJ whole genome shotgun (WGS) entry which is preliminary data.</text>
</comment>
<evidence type="ECO:0000313" key="8">
    <source>
        <dbReference type="EMBL" id="MBE2997923.1"/>
    </source>
</evidence>
<feature type="transmembrane region" description="Helical" evidence="6">
    <location>
        <begin position="95"/>
        <end position="115"/>
    </location>
</feature>
<dbReference type="SUPFAM" id="SSF103473">
    <property type="entry name" value="MFS general substrate transporter"/>
    <property type="match status" value="1"/>
</dbReference>
<dbReference type="RefSeq" id="WP_193120568.1">
    <property type="nucleotide sequence ID" value="NZ_JADBGI010000003.1"/>
</dbReference>
<dbReference type="InterPro" id="IPR036259">
    <property type="entry name" value="MFS_trans_sf"/>
</dbReference>
<dbReference type="InterPro" id="IPR005829">
    <property type="entry name" value="Sugar_transporter_CS"/>
</dbReference>
<keyword evidence="9" id="KW-1185">Reference proteome</keyword>
<feature type="transmembrane region" description="Helical" evidence="6">
    <location>
        <begin position="31"/>
        <end position="49"/>
    </location>
</feature>
<feature type="transmembrane region" description="Helical" evidence="6">
    <location>
        <begin position="266"/>
        <end position="287"/>
    </location>
</feature>
<dbReference type="Gene3D" id="1.20.1250.20">
    <property type="entry name" value="MFS general substrate transporter like domains"/>
    <property type="match status" value="1"/>
</dbReference>
<dbReference type="PROSITE" id="PS00216">
    <property type="entry name" value="SUGAR_TRANSPORT_1"/>
    <property type="match status" value="1"/>
</dbReference>
<accession>A0ABR9P251</accession>
<feature type="transmembrane region" description="Helical" evidence="6">
    <location>
        <begin position="335"/>
        <end position="356"/>
    </location>
</feature>
<dbReference type="Proteomes" id="UP000806528">
    <property type="component" value="Unassembled WGS sequence"/>
</dbReference>
<dbReference type="InterPro" id="IPR020846">
    <property type="entry name" value="MFS_dom"/>
</dbReference>
<evidence type="ECO:0000256" key="2">
    <source>
        <dbReference type="ARBA" id="ARBA00022448"/>
    </source>
</evidence>
<dbReference type="PROSITE" id="PS50850">
    <property type="entry name" value="MFS"/>
    <property type="match status" value="1"/>
</dbReference>
<dbReference type="PROSITE" id="PS00217">
    <property type="entry name" value="SUGAR_TRANSPORT_2"/>
    <property type="match status" value="1"/>
</dbReference>
<feature type="transmembrane region" description="Helical" evidence="6">
    <location>
        <begin position="307"/>
        <end position="328"/>
    </location>
</feature>
<sequence>MAAPAPPDRSSAEGIASRLERLPTSLWHLKVRILIGIVTFFEGFDQMLVAYTLPVLTEEWALTPGQTTMLITGGSVGMLAGALVSGWLSDRIGRVRMVCLCVFITATASLALAVAPGPEVFIALRFIQGLGIGGEVPIAATYIGEIAKSHKRGRFVLLYELVFPAGLMAAAVVSAWVVPHMGWRWLFVIGALPLVLIPFILRHVPESPRWLASRGRSDEADRQMTRIEAEVRKARKGEELPEPQPLQVSVNATARPSPRELVTGIYLRRTIVISILWFTGYFINYALTSWLPTIYTSVYGIPLDRSLQLSLLSNVAGFVGCLGAALLIDRIGRKLCLGGGLLLSGSTLLLLGWLGAGTTGQVMVLATLATMFVFLCNMSLYLYTPELFPTRNRAMGTALGGAWNRIGVIIGPLVVGGLVGAGASMGTVFAVLGIVGLTGAAAAVFAVETNNRSLEELSP</sequence>
<feature type="transmembrane region" description="Helical" evidence="6">
    <location>
        <begin position="183"/>
        <end position="201"/>
    </location>
</feature>
<dbReference type="PANTHER" id="PTHR23511:SF34">
    <property type="entry name" value="SYNAPTIC VESICLE GLYCOPROTEIN 2"/>
    <property type="match status" value="1"/>
</dbReference>
<evidence type="ECO:0000256" key="5">
    <source>
        <dbReference type="ARBA" id="ARBA00023136"/>
    </source>
</evidence>
<comment type="subcellular location">
    <subcellularLocation>
        <location evidence="1">Cell membrane</location>
        <topology evidence="1">Multi-pass membrane protein</topology>
    </subcellularLocation>
</comment>